<organism evidence="3 4">
    <name type="scientific">Cellulomonas chitinilytica</name>
    <dbReference type="NCBI Taxonomy" id="398759"/>
    <lineage>
        <taxon>Bacteria</taxon>
        <taxon>Bacillati</taxon>
        <taxon>Actinomycetota</taxon>
        <taxon>Actinomycetes</taxon>
        <taxon>Micrococcales</taxon>
        <taxon>Cellulomonadaceae</taxon>
        <taxon>Cellulomonas</taxon>
    </lineage>
</organism>
<gene>
    <name evidence="3" type="ORF">Cch01nite_21400</name>
</gene>
<dbReference type="EMBL" id="BONK01000006">
    <property type="protein sequence ID" value="GIG21416.1"/>
    <property type="molecule type" value="Genomic_DNA"/>
</dbReference>
<dbReference type="Proteomes" id="UP000632740">
    <property type="component" value="Unassembled WGS sequence"/>
</dbReference>
<evidence type="ECO:0000313" key="3">
    <source>
        <dbReference type="EMBL" id="GIG21416.1"/>
    </source>
</evidence>
<keyword evidence="2" id="KW-0472">Membrane</keyword>
<feature type="transmembrane region" description="Helical" evidence="2">
    <location>
        <begin position="74"/>
        <end position="98"/>
    </location>
</feature>
<dbReference type="AlphaFoldDB" id="A0A919P120"/>
<sequence>MATTDTMHATGPRGSRAVVAPGTLSRVTTPPPDPAGLDLSPLRRRATRRELWTWRREQRARQPRGYVDVEHMTGLILVWGFGGFVAVAAVGSGIYALHDTFGRTVVAVVAIVALATSWVLARVILYHGPRWRRWARLATFARVNGWSYDVMRTGPAHPAARFARAGTLGTALDVFHDPVRRAHIGNHVSPVAAGMVQADRFGYVVVELGLPISDRPIPRDEVRRITDSRAHLFAFEGEVLDGSVVLTMDSPWFRFRDADTMRRIVGVVDSVTERAPAWAGVADRPSS</sequence>
<feature type="region of interest" description="Disordered" evidence="1">
    <location>
        <begin position="1"/>
        <end position="38"/>
    </location>
</feature>
<keyword evidence="4" id="KW-1185">Reference proteome</keyword>
<feature type="transmembrane region" description="Helical" evidence="2">
    <location>
        <begin position="104"/>
        <end position="125"/>
    </location>
</feature>
<keyword evidence="2" id="KW-1133">Transmembrane helix</keyword>
<comment type="caution">
    <text evidence="3">The sequence shown here is derived from an EMBL/GenBank/DDBJ whole genome shotgun (WGS) entry which is preliminary data.</text>
</comment>
<evidence type="ECO:0000256" key="2">
    <source>
        <dbReference type="SAM" id="Phobius"/>
    </source>
</evidence>
<protein>
    <submittedName>
        <fullName evidence="3">Uncharacterized protein</fullName>
    </submittedName>
</protein>
<keyword evidence="2" id="KW-0812">Transmembrane</keyword>
<accession>A0A919P120</accession>
<reference evidence="3" key="1">
    <citation type="submission" date="2021-01" db="EMBL/GenBank/DDBJ databases">
        <title>Whole genome shotgun sequence of Cellulomonas chitinilytica NBRC 110799.</title>
        <authorList>
            <person name="Komaki H."/>
            <person name="Tamura T."/>
        </authorList>
    </citation>
    <scope>NUCLEOTIDE SEQUENCE</scope>
    <source>
        <strain evidence="3">NBRC 110799</strain>
    </source>
</reference>
<proteinExistence type="predicted"/>
<evidence type="ECO:0000256" key="1">
    <source>
        <dbReference type="SAM" id="MobiDB-lite"/>
    </source>
</evidence>
<evidence type="ECO:0000313" key="4">
    <source>
        <dbReference type="Proteomes" id="UP000632740"/>
    </source>
</evidence>
<name>A0A919P120_9CELL</name>